<dbReference type="RefSeq" id="WP_062387741.1">
    <property type="nucleotide sequence ID" value="NZ_CP014750.1"/>
</dbReference>
<evidence type="ECO:0008006" key="3">
    <source>
        <dbReference type="Google" id="ProtNLM"/>
    </source>
</evidence>
<keyword evidence="2" id="KW-1185">Reference proteome</keyword>
<name>A0A142CTT1_9EURY</name>
<sequence length="164" mass="18413">MANAEKIERLIDEIVEEMRNAKTPEELKALEKKVDMLEDLIDAIEGDKDLDKVAVMMDKVGTLMEGIMGPLKELLRELYDPEKMAAMGKSVADFYKNLVEAGMDKEAALELTKEYMASINVAKTLTEALVNMMGKRGGNVGINIPLGHNKVREVEIEEEEERKE</sequence>
<evidence type="ECO:0000313" key="1">
    <source>
        <dbReference type="EMBL" id="AMQ18183.1"/>
    </source>
</evidence>
<reference evidence="2" key="1">
    <citation type="submission" date="2016-03" db="EMBL/GenBank/DDBJ databases">
        <authorList>
            <person name="Oger P.M."/>
        </authorList>
    </citation>
    <scope>NUCLEOTIDE SEQUENCE [LARGE SCALE GENOMIC DNA]</scope>
    <source>
        <strain evidence="2">OG-1</strain>
    </source>
</reference>
<evidence type="ECO:0000313" key="2">
    <source>
        <dbReference type="Proteomes" id="UP000073604"/>
    </source>
</evidence>
<dbReference type="AlphaFoldDB" id="A0A142CTT1"/>
<organism evidence="1 2">
    <name type="scientific">Thermococcus peptonophilus</name>
    <dbReference type="NCBI Taxonomy" id="53952"/>
    <lineage>
        <taxon>Archaea</taxon>
        <taxon>Methanobacteriati</taxon>
        <taxon>Methanobacteriota</taxon>
        <taxon>Thermococci</taxon>
        <taxon>Thermococcales</taxon>
        <taxon>Thermococcaceae</taxon>
        <taxon>Thermococcus</taxon>
    </lineage>
</organism>
<proteinExistence type="predicted"/>
<dbReference type="STRING" id="53952.A0127_02875"/>
<protein>
    <recommendedName>
        <fullName evidence="3">DUF1641 domain-containing protein</fullName>
    </recommendedName>
</protein>
<accession>A0A142CTT1</accession>
<dbReference type="OrthoDB" id="101799at2157"/>
<dbReference type="GeneID" id="27139455"/>
<dbReference type="EMBL" id="CP014750">
    <property type="protein sequence ID" value="AMQ18183.1"/>
    <property type="molecule type" value="Genomic_DNA"/>
</dbReference>
<dbReference type="Proteomes" id="UP000073604">
    <property type="component" value="Chromosome"/>
</dbReference>
<dbReference type="KEGG" id="tpep:A0127_02875"/>
<gene>
    <name evidence="1" type="ORF">A0127_02875</name>
</gene>